<dbReference type="EMBL" id="SPHZ02000002">
    <property type="protein sequence ID" value="KAF0930084.1"/>
    <property type="molecule type" value="Genomic_DNA"/>
</dbReference>
<organism evidence="1 2">
    <name type="scientific">Oryza meyeriana var. granulata</name>
    <dbReference type="NCBI Taxonomy" id="110450"/>
    <lineage>
        <taxon>Eukaryota</taxon>
        <taxon>Viridiplantae</taxon>
        <taxon>Streptophyta</taxon>
        <taxon>Embryophyta</taxon>
        <taxon>Tracheophyta</taxon>
        <taxon>Spermatophyta</taxon>
        <taxon>Magnoliopsida</taxon>
        <taxon>Liliopsida</taxon>
        <taxon>Poales</taxon>
        <taxon>Poaceae</taxon>
        <taxon>BOP clade</taxon>
        <taxon>Oryzoideae</taxon>
        <taxon>Oryzeae</taxon>
        <taxon>Oryzinae</taxon>
        <taxon>Oryza</taxon>
        <taxon>Oryza meyeriana</taxon>
    </lineage>
</organism>
<reference evidence="1 2" key="1">
    <citation type="submission" date="2019-11" db="EMBL/GenBank/DDBJ databases">
        <title>Whole genome sequence of Oryza granulata.</title>
        <authorList>
            <person name="Li W."/>
        </authorList>
    </citation>
    <scope>NUCLEOTIDE SEQUENCE [LARGE SCALE GENOMIC DNA]</scope>
    <source>
        <strain evidence="2">cv. Menghai</strain>
        <tissue evidence="1">Leaf</tissue>
    </source>
</reference>
<proteinExistence type="predicted"/>
<gene>
    <name evidence="1" type="ORF">E2562_027916</name>
</gene>
<accession>A0A6G1EZM1</accession>
<evidence type="ECO:0000313" key="2">
    <source>
        <dbReference type="Proteomes" id="UP000479710"/>
    </source>
</evidence>
<comment type="caution">
    <text evidence="1">The sequence shown here is derived from an EMBL/GenBank/DDBJ whole genome shotgun (WGS) entry which is preliminary data.</text>
</comment>
<keyword evidence="2" id="KW-1185">Reference proteome</keyword>
<evidence type="ECO:0000313" key="1">
    <source>
        <dbReference type="EMBL" id="KAF0930084.1"/>
    </source>
</evidence>
<dbReference type="AlphaFoldDB" id="A0A6G1EZM1"/>
<protein>
    <submittedName>
        <fullName evidence="1">Uncharacterized protein</fullName>
    </submittedName>
</protein>
<dbReference type="Proteomes" id="UP000479710">
    <property type="component" value="Unassembled WGS sequence"/>
</dbReference>
<sequence length="62" mass="7058">MLEHIDERDVSIDLVEEVREDAARNLSCYAAAAKAWYGNKLAPRHFVLGDMVLWRTLSLGKL</sequence>
<dbReference type="OrthoDB" id="670199at2759"/>
<name>A0A6G1EZM1_9ORYZ</name>